<feature type="compositionally biased region" description="Low complexity" evidence="1">
    <location>
        <begin position="426"/>
        <end position="446"/>
    </location>
</feature>
<feature type="compositionally biased region" description="Basic and acidic residues" evidence="1">
    <location>
        <begin position="609"/>
        <end position="623"/>
    </location>
</feature>
<feature type="region of interest" description="Disordered" evidence="1">
    <location>
        <begin position="343"/>
        <end position="450"/>
    </location>
</feature>
<feature type="compositionally biased region" description="Low complexity" evidence="1">
    <location>
        <begin position="343"/>
        <end position="361"/>
    </location>
</feature>
<keyword evidence="2" id="KW-0812">Transmembrane</keyword>
<organism evidence="4 5">
    <name type="scientific">Meloidogyne enterolobii</name>
    <name type="common">Root-knot nematode worm</name>
    <name type="synonym">Meloidogyne mayaguensis</name>
    <dbReference type="NCBI Taxonomy" id="390850"/>
    <lineage>
        <taxon>Eukaryota</taxon>
        <taxon>Metazoa</taxon>
        <taxon>Ecdysozoa</taxon>
        <taxon>Nematoda</taxon>
        <taxon>Chromadorea</taxon>
        <taxon>Rhabditida</taxon>
        <taxon>Tylenchina</taxon>
        <taxon>Tylenchomorpha</taxon>
        <taxon>Tylenchoidea</taxon>
        <taxon>Meloidogynidae</taxon>
        <taxon>Meloidogyninae</taxon>
        <taxon>Meloidogyne</taxon>
    </lineage>
</organism>
<keyword evidence="3" id="KW-0732">Signal</keyword>
<evidence type="ECO:0000256" key="1">
    <source>
        <dbReference type="SAM" id="MobiDB-lite"/>
    </source>
</evidence>
<name>A0A6V7WH48_MELEN</name>
<evidence type="ECO:0000256" key="2">
    <source>
        <dbReference type="SAM" id="Phobius"/>
    </source>
</evidence>
<feature type="compositionally biased region" description="Gly residues" evidence="1">
    <location>
        <begin position="626"/>
        <end position="636"/>
    </location>
</feature>
<evidence type="ECO:0000313" key="4">
    <source>
        <dbReference type="EMBL" id="CAD2186326.1"/>
    </source>
</evidence>
<feature type="compositionally biased region" description="Polar residues" evidence="1">
    <location>
        <begin position="413"/>
        <end position="425"/>
    </location>
</feature>
<sequence>MFAIGGLCLLLWLAVVNSSEVQVGSGNYTLKDGKVTLSDEFGIYNWPGLTVVPEHLYPNCSIQIDDNYISLWYNETSKEVCTVDLLTKRDDIEFTTSLELCDDTKKEDLKDPIVLPFAYSLNNKEVNEIKNGPLYGKDNAICPRDRSECTGSTSGNWTEIPTPDCMPWTALEVEWRYEKESWKELEDRSCTLYNNTLTANVSFIGDIGYVAHFWIEEFEKKAQFAVNVDKNGNVKSTNLWKDDGWTDKESNHNLDDFKCIEASIIKPKVWEIDGNVRNEIKVKKLMTFHLLPRSASRARDELGARLTGKLPDLTHNNCRDMYIVFKRTDYELLERLPKVVEANSSTTTTTAQPSTNSSATNETISQKPTDSTPPNATKSGPPTETTAANKSSEVPPTNSSSPPPSVNTTSKPEQNNGTLPQSSIQNTSTVTTSTGGSNGTTTVGTSPSMNYSDLTQNFNLSNSVNETNGTSNANLTSPTFSTLIPTIILKTTTSTKIPVITHGTTKGIETTPKVAFPSYYFYIVGGGGAVVILLLVISCVCSIVRKNKKKGNNEDESSEGSGGTTEELLSMEAKNMSGTQLETQGSHVSLKKSVVDKKEVELSKKEEISKKEVSKENMKKTLSKDVGGGGGGGAVGGAVVPNTIESKEFTGEQTTEEEVAVKPPTTPKATDPQVSTFSAPYEVDRKRLIVPMKDKGDPSTESKKSIESIVSAEKKEESKPELTVSSDEVVGNKEEEGGDNNNKKKEESDDKKEEEGDDNNKKEEGGDGDNKEADVYD</sequence>
<dbReference type="AlphaFoldDB" id="A0A6V7WH48"/>
<dbReference type="Proteomes" id="UP000580250">
    <property type="component" value="Unassembled WGS sequence"/>
</dbReference>
<gene>
    <name evidence="4" type="ORF">MENT_LOCUS38813</name>
</gene>
<dbReference type="EMBL" id="CAJEWN010000583">
    <property type="protein sequence ID" value="CAD2186326.1"/>
    <property type="molecule type" value="Genomic_DNA"/>
</dbReference>
<feature type="compositionally biased region" description="Polar residues" evidence="1">
    <location>
        <begin position="362"/>
        <end position="389"/>
    </location>
</feature>
<comment type="caution">
    <text evidence="4">The sequence shown here is derived from an EMBL/GenBank/DDBJ whole genome shotgun (WGS) entry which is preliminary data.</text>
</comment>
<evidence type="ECO:0000256" key="3">
    <source>
        <dbReference type="SAM" id="SignalP"/>
    </source>
</evidence>
<feature type="compositionally biased region" description="Low complexity" evidence="1">
    <location>
        <begin position="390"/>
        <end position="412"/>
    </location>
</feature>
<accession>A0A6V7WH48</accession>
<protein>
    <submittedName>
        <fullName evidence="4">Uncharacterized protein</fullName>
    </submittedName>
</protein>
<dbReference type="OrthoDB" id="5906619at2759"/>
<keyword evidence="2" id="KW-1133">Transmembrane helix</keyword>
<feature type="region of interest" description="Disordered" evidence="1">
    <location>
        <begin position="609"/>
        <end position="777"/>
    </location>
</feature>
<feature type="chain" id="PRO_5028195657" evidence="3">
    <location>
        <begin position="19"/>
        <end position="777"/>
    </location>
</feature>
<keyword evidence="2" id="KW-0472">Membrane</keyword>
<feature type="compositionally biased region" description="Basic and acidic residues" evidence="1">
    <location>
        <begin position="730"/>
        <end position="777"/>
    </location>
</feature>
<feature type="compositionally biased region" description="Basic and acidic residues" evidence="1">
    <location>
        <begin position="682"/>
        <end position="720"/>
    </location>
</feature>
<proteinExistence type="predicted"/>
<reference evidence="4 5" key="1">
    <citation type="submission" date="2020-08" db="EMBL/GenBank/DDBJ databases">
        <authorList>
            <person name="Koutsovoulos G."/>
            <person name="Danchin GJ E."/>
        </authorList>
    </citation>
    <scope>NUCLEOTIDE SEQUENCE [LARGE SCALE GENOMIC DNA]</scope>
</reference>
<feature type="signal peptide" evidence="3">
    <location>
        <begin position="1"/>
        <end position="18"/>
    </location>
</feature>
<evidence type="ECO:0000313" key="5">
    <source>
        <dbReference type="Proteomes" id="UP000580250"/>
    </source>
</evidence>
<feature type="transmembrane region" description="Helical" evidence="2">
    <location>
        <begin position="519"/>
        <end position="544"/>
    </location>
</feature>